<dbReference type="AlphaFoldDB" id="A0AAW1SIG5"/>
<evidence type="ECO:0000313" key="3">
    <source>
        <dbReference type="Proteomes" id="UP001445335"/>
    </source>
</evidence>
<reference evidence="2 3" key="1">
    <citation type="journal article" date="2024" name="Nat. Commun.">
        <title>Phylogenomics reveals the evolutionary origins of lichenization in chlorophyte algae.</title>
        <authorList>
            <person name="Puginier C."/>
            <person name="Libourel C."/>
            <person name="Otte J."/>
            <person name="Skaloud P."/>
            <person name="Haon M."/>
            <person name="Grisel S."/>
            <person name="Petersen M."/>
            <person name="Berrin J.G."/>
            <person name="Delaux P.M."/>
            <person name="Dal Grande F."/>
            <person name="Keller J."/>
        </authorList>
    </citation>
    <scope>NUCLEOTIDE SEQUENCE [LARGE SCALE GENOMIC DNA]</scope>
    <source>
        <strain evidence="2 3">SAG 245.80</strain>
    </source>
</reference>
<organism evidence="2 3">
    <name type="scientific">Elliptochloris bilobata</name>
    <dbReference type="NCBI Taxonomy" id="381761"/>
    <lineage>
        <taxon>Eukaryota</taxon>
        <taxon>Viridiplantae</taxon>
        <taxon>Chlorophyta</taxon>
        <taxon>core chlorophytes</taxon>
        <taxon>Trebouxiophyceae</taxon>
        <taxon>Trebouxiophyceae incertae sedis</taxon>
        <taxon>Elliptochloris clade</taxon>
        <taxon>Elliptochloris</taxon>
    </lineage>
</organism>
<accession>A0AAW1SIG5</accession>
<sequence length="110" mass="12362">MDSDRLDALLQELAAKVDETDPQQALLLQEARAHTRALHHARGDWERESSSRSWNADVPPEKDTPPLALPSFRDYAAFKREAEASSEPRRLPVPEVAWAGSTTEVRAEDE</sequence>
<keyword evidence="3" id="KW-1185">Reference proteome</keyword>
<proteinExistence type="predicted"/>
<gene>
    <name evidence="2" type="ORF">WJX81_000841</name>
</gene>
<name>A0AAW1SIG5_9CHLO</name>
<protein>
    <submittedName>
        <fullName evidence="2">Uncharacterized protein</fullName>
    </submittedName>
</protein>
<evidence type="ECO:0000313" key="2">
    <source>
        <dbReference type="EMBL" id="KAK9846279.1"/>
    </source>
</evidence>
<evidence type="ECO:0000256" key="1">
    <source>
        <dbReference type="SAM" id="MobiDB-lite"/>
    </source>
</evidence>
<feature type="compositionally biased region" description="Basic and acidic residues" evidence="1">
    <location>
        <begin position="76"/>
        <end position="92"/>
    </location>
</feature>
<comment type="caution">
    <text evidence="2">The sequence shown here is derived from an EMBL/GenBank/DDBJ whole genome shotgun (WGS) entry which is preliminary data.</text>
</comment>
<feature type="region of interest" description="Disordered" evidence="1">
    <location>
        <begin position="37"/>
        <end position="110"/>
    </location>
</feature>
<dbReference type="EMBL" id="JALJOU010000001">
    <property type="protein sequence ID" value="KAK9846279.1"/>
    <property type="molecule type" value="Genomic_DNA"/>
</dbReference>
<feature type="compositionally biased region" description="Basic and acidic residues" evidence="1">
    <location>
        <begin position="41"/>
        <end position="50"/>
    </location>
</feature>
<dbReference type="Proteomes" id="UP001445335">
    <property type="component" value="Unassembled WGS sequence"/>
</dbReference>